<gene>
    <name evidence="2" type="ORF">HARCEL1_01320</name>
</gene>
<sequence>MDRRDYLATLSTVSIAALGGCTGTGGGALPFGDATNVTVGTEYVDHRQIEYLVDRVDIARRYETADETVRQADSGSMFVFAHVTATNTEGVTELPGVEGLALLHGGDQVQPVTDLEAGDRFVSPVSGPVLEPVGDAKPGTSTEGWIVFEAPDDWSSPRVSVTLPPEDESDSETVAEWRTEIDPATLPDIGVDEIEAAGNVSIGENVTVDVAFRNDGGSNGSWAEAATIQPSHGENRTERLTVDVPANRTRSQNFTVPADALGDLRVQVGTETAVTTVEAASLELGTTLELPSDVNMTVHEITTADRVTVLGVWDAHINHSPDTGNQFAFVRLGVLNDTGSSKPIPPLDQVTVQAGGNAYNGTRVSATASEIQFPVQGRLYDPTSGLRPNHYVEGWAICEVPQDLDPEAASVSVGWAGSNGPVGARWS</sequence>
<keyword evidence="3" id="KW-1185">Reference proteome</keyword>
<dbReference type="Proteomes" id="UP000244727">
    <property type="component" value="Chromosome"/>
</dbReference>
<keyword evidence="1" id="KW-0732">Signal</keyword>
<name>A0A2R4WY54_9EURY</name>
<dbReference type="PROSITE" id="PS51257">
    <property type="entry name" value="PROKAR_LIPOPROTEIN"/>
    <property type="match status" value="1"/>
</dbReference>
<evidence type="ECO:0000313" key="3">
    <source>
        <dbReference type="Proteomes" id="UP000244727"/>
    </source>
</evidence>
<evidence type="ECO:0008006" key="4">
    <source>
        <dbReference type="Google" id="ProtNLM"/>
    </source>
</evidence>
<dbReference type="RefSeq" id="WP_108380819.1">
    <property type="nucleotide sequence ID" value="NZ_CP028858.1"/>
</dbReference>
<dbReference type="InterPro" id="IPR029050">
    <property type="entry name" value="Immunoprotect_excell_Ig-like"/>
</dbReference>
<dbReference type="KEGG" id="harc:HARCEL1_01320"/>
<dbReference type="EMBL" id="CP028858">
    <property type="protein sequence ID" value="AWB26450.1"/>
    <property type="molecule type" value="Genomic_DNA"/>
</dbReference>
<evidence type="ECO:0000313" key="2">
    <source>
        <dbReference type="EMBL" id="AWB26450.1"/>
    </source>
</evidence>
<protein>
    <recommendedName>
        <fullName evidence="4">DUF4352 domain-containing protein</fullName>
    </recommendedName>
</protein>
<dbReference type="Gene3D" id="2.60.40.1240">
    <property type="match status" value="1"/>
</dbReference>
<reference evidence="2 3" key="1">
    <citation type="submission" date="2018-04" db="EMBL/GenBank/DDBJ databases">
        <title>Halococcoides cellulosivorans gen. nov., sp. nov., an extremely halophilic cellulose-utilizing haloarchaeon from hypersaline lakes.</title>
        <authorList>
            <person name="Sorokin D.Y."/>
            <person name="Toshchakov S.V."/>
            <person name="Samarov N.I."/>
            <person name="Korzhenkov A."/>
            <person name="Kublanov I.V."/>
        </authorList>
    </citation>
    <scope>NUCLEOTIDE SEQUENCE [LARGE SCALE GENOMIC DNA]</scope>
    <source>
        <strain evidence="2 3">HArcel1</strain>
    </source>
</reference>
<dbReference type="AlphaFoldDB" id="A0A2R4WY54"/>
<dbReference type="GeneID" id="36511105"/>
<evidence type="ECO:0000256" key="1">
    <source>
        <dbReference type="ARBA" id="ARBA00022729"/>
    </source>
</evidence>
<organism evidence="2 3">
    <name type="scientific">Halococcoides cellulosivorans</name>
    <dbReference type="NCBI Taxonomy" id="1679096"/>
    <lineage>
        <taxon>Archaea</taxon>
        <taxon>Methanobacteriati</taxon>
        <taxon>Methanobacteriota</taxon>
        <taxon>Stenosarchaea group</taxon>
        <taxon>Halobacteria</taxon>
        <taxon>Halobacteriales</taxon>
        <taxon>Haloarculaceae</taxon>
        <taxon>Halococcoides</taxon>
    </lineage>
</organism>
<accession>A0A2R4WY54</accession>
<proteinExistence type="predicted"/>